<organism evidence="2 3">
    <name type="scientific">Digitaria exilis</name>
    <dbReference type="NCBI Taxonomy" id="1010633"/>
    <lineage>
        <taxon>Eukaryota</taxon>
        <taxon>Viridiplantae</taxon>
        <taxon>Streptophyta</taxon>
        <taxon>Embryophyta</taxon>
        <taxon>Tracheophyta</taxon>
        <taxon>Spermatophyta</taxon>
        <taxon>Magnoliopsida</taxon>
        <taxon>Liliopsida</taxon>
        <taxon>Poales</taxon>
        <taxon>Poaceae</taxon>
        <taxon>PACMAD clade</taxon>
        <taxon>Panicoideae</taxon>
        <taxon>Panicodae</taxon>
        <taxon>Paniceae</taxon>
        <taxon>Anthephorinae</taxon>
        <taxon>Digitaria</taxon>
    </lineage>
</organism>
<evidence type="ECO:0000313" key="2">
    <source>
        <dbReference type="EMBL" id="KAF8739206.1"/>
    </source>
</evidence>
<dbReference type="InterPro" id="IPR053781">
    <property type="entry name" value="F-box_AtFBL13-like"/>
</dbReference>
<proteinExistence type="predicted"/>
<dbReference type="InterPro" id="IPR053197">
    <property type="entry name" value="F-box_SCFL_complex_component"/>
</dbReference>
<dbReference type="InterPro" id="IPR055411">
    <property type="entry name" value="LRR_FXL15/At3g58940/PEG3-like"/>
</dbReference>
<dbReference type="CDD" id="cd22160">
    <property type="entry name" value="F-box_AtFBL13-like"/>
    <property type="match status" value="1"/>
</dbReference>
<reference evidence="2" key="1">
    <citation type="submission" date="2020-07" db="EMBL/GenBank/DDBJ databases">
        <title>Genome sequence and genetic diversity analysis of an under-domesticated orphan crop, white fonio (Digitaria exilis).</title>
        <authorList>
            <person name="Bennetzen J.L."/>
            <person name="Chen S."/>
            <person name="Ma X."/>
            <person name="Wang X."/>
            <person name="Yssel A.E.J."/>
            <person name="Chaluvadi S.R."/>
            <person name="Johnson M."/>
            <person name="Gangashetty P."/>
            <person name="Hamidou F."/>
            <person name="Sanogo M.D."/>
            <person name="Zwaenepoel A."/>
            <person name="Wallace J."/>
            <person name="Van De Peer Y."/>
            <person name="Van Deynze A."/>
        </authorList>
    </citation>
    <scope>NUCLEOTIDE SEQUENCE</scope>
    <source>
        <tissue evidence="2">Leaves</tissue>
    </source>
</reference>
<dbReference type="InterPro" id="IPR036047">
    <property type="entry name" value="F-box-like_dom_sf"/>
</dbReference>
<dbReference type="PANTHER" id="PTHR34223:SF98">
    <property type="entry name" value="OS04G0440901 PROTEIN"/>
    <property type="match status" value="1"/>
</dbReference>
<dbReference type="SUPFAM" id="SSF52047">
    <property type="entry name" value="RNI-like"/>
    <property type="match status" value="1"/>
</dbReference>
<name>A0A835FCA8_9POAL</name>
<protein>
    <recommendedName>
        <fullName evidence="1">F-box domain-containing protein</fullName>
    </recommendedName>
</protein>
<accession>A0A835FCA8</accession>
<dbReference type="Pfam" id="PF00646">
    <property type="entry name" value="F-box"/>
    <property type="match status" value="1"/>
</dbReference>
<dbReference type="Proteomes" id="UP000636709">
    <property type="component" value="Unassembled WGS sequence"/>
</dbReference>
<comment type="caution">
    <text evidence="2">The sequence shown here is derived from an EMBL/GenBank/DDBJ whole genome shotgun (WGS) entry which is preliminary data.</text>
</comment>
<dbReference type="InterPro" id="IPR001810">
    <property type="entry name" value="F-box_dom"/>
</dbReference>
<evidence type="ECO:0000259" key="1">
    <source>
        <dbReference type="PROSITE" id="PS50181"/>
    </source>
</evidence>
<dbReference type="AlphaFoldDB" id="A0A835FCA8"/>
<dbReference type="Gene3D" id="3.80.10.10">
    <property type="entry name" value="Ribonuclease Inhibitor"/>
    <property type="match status" value="1"/>
</dbReference>
<dbReference type="SUPFAM" id="SSF81383">
    <property type="entry name" value="F-box domain"/>
    <property type="match status" value="1"/>
</dbReference>
<dbReference type="OrthoDB" id="588113at2759"/>
<dbReference type="InterPro" id="IPR032675">
    <property type="entry name" value="LRR_dom_sf"/>
</dbReference>
<evidence type="ECO:0000313" key="3">
    <source>
        <dbReference type="Proteomes" id="UP000636709"/>
    </source>
</evidence>
<gene>
    <name evidence="2" type="ORF">HU200_013928</name>
</gene>
<feature type="domain" description="F-box" evidence="1">
    <location>
        <begin position="16"/>
        <end position="52"/>
    </location>
</feature>
<sequence length="289" mass="32180">MEAAAKPARAGGGSAPDRLSALPDELLRHVLSFLRSRQAVQTTVLSKRWVDLWRSVPAIDLDVTDFPENNSSIYVNWGKMKDFSTKLLMFHSAQFLDAVRLRLGIFDSRNHLRDDVDVWVRCLIKHQPLVLDITVSRSFGLRFQIPLVDSPFRRLKTLELYGVFVDHGFKERLNSGCPVLEDLALHRCRNEFVAIQSDTLKNLVVHGCTCRSELLVIKAPCLISLSLKFPHGCYTNGISLQAGNSLAKASISIYCTELSQSGQTILLGGLSDVTSLELYGFSAMVCLPC</sequence>
<dbReference type="EMBL" id="JACEFO010001347">
    <property type="protein sequence ID" value="KAF8739206.1"/>
    <property type="molecule type" value="Genomic_DNA"/>
</dbReference>
<dbReference type="PROSITE" id="PS50181">
    <property type="entry name" value="FBOX"/>
    <property type="match status" value="1"/>
</dbReference>
<dbReference type="Pfam" id="PF24758">
    <property type="entry name" value="LRR_At5g56370"/>
    <property type="match status" value="1"/>
</dbReference>
<dbReference type="PANTHER" id="PTHR34223">
    <property type="entry name" value="OS11G0201299 PROTEIN"/>
    <property type="match status" value="1"/>
</dbReference>
<keyword evidence="3" id="KW-1185">Reference proteome</keyword>